<name>A0A0S8JXB4_UNCW3</name>
<dbReference type="InterPro" id="IPR037914">
    <property type="entry name" value="SpoVT-AbrB_sf"/>
</dbReference>
<sequence length="97" mass="11049">MNAKTEETRSNSSKNRKKCCKVESVISIDDRGQLVLPKDIRDNANIQSGDKFAVIPWEKDGQVYCIALMRVEQLEDSLRNILVPLLRDFEEKPKKGG</sequence>
<dbReference type="SUPFAM" id="SSF89447">
    <property type="entry name" value="AbrB/MazE/MraZ-like"/>
    <property type="match status" value="1"/>
</dbReference>
<dbReference type="PROSITE" id="PS51740">
    <property type="entry name" value="SPOVT_ABRB"/>
    <property type="match status" value="1"/>
</dbReference>
<gene>
    <name evidence="3" type="ORF">AMJ74_05610</name>
</gene>
<reference evidence="3 4" key="1">
    <citation type="journal article" date="2015" name="Microbiome">
        <title>Genomic resolution of linkages in carbon, nitrogen, and sulfur cycling among widespread estuary sediment bacteria.</title>
        <authorList>
            <person name="Baker B.J."/>
            <person name="Lazar C.S."/>
            <person name="Teske A.P."/>
            <person name="Dick G.J."/>
        </authorList>
    </citation>
    <scope>NUCLEOTIDE SEQUENCE [LARGE SCALE GENOMIC DNA]</scope>
    <source>
        <strain evidence="3">SM1_77</strain>
    </source>
</reference>
<dbReference type="SMART" id="SM00966">
    <property type="entry name" value="SpoVT_AbrB"/>
    <property type="match status" value="1"/>
</dbReference>
<evidence type="ECO:0000313" key="3">
    <source>
        <dbReference type="EMBL" id="KPL13229.1"/>
    </source>
</evidence>
<dbReference type="GO" id="GO:0003677">
    <property type="term" value="F:DNA binding"/>
    <property type="evidence" value="ECO:0007669"/>
    <property type="project" value="UniProtKB-UniRule"/>
</dbReference>
<dbReference type="Proteomes" id="UP000050975">
    <property type="component" value="Unassembled WGS sequence"/>
</dbReference>
<protein>
    <recommendedName>
        <fullName evidence="2">SpoVT-AbrB domain-containing protein</fullName>
    </recommendedName>
</protein>
<dbReference type="InterPro" id="IPR007159">
    <property type="entry name" value="SpoVT-AbrB_dom"/>
</dbReference>
<keyword evidence="1" id="KW-0238">DNA-binding</keyword>
<organism evidence="3 4">
    <name type="scientific">candidate division WOR_3 bacterium SM1_77</name>
    <dbReference type="NCBI Taxonomy" id="1703778"/>
    <lineage>
        <taxon>Bacteria</taxon>
        <taxon>Bacteria division WOR-3</taxon>
    </lineage>
</organism>
<proteinExistence type="predicted"/>
<feature type="domain" description="SpoVT-AbrB" evidence="2">
    <location>
        <begin position="23"/>
        <end position="70"/>
    </location>
</feature>
<evidence type="ECO:0000313" key="4">
    <source>
        <dbReference type="Proteomes" id="UP000050975"/>
    </source>
</evidence>
<evidence type="ECO:0000259" key="2">
    <source>
        <dbReference type="PROSITE" id="PS51740"/>
    </source>
</evidence>
<dbReference type="EMBL" id="LJVE01000116">
    <property type="protein sequence ID" value="KPL13229.1"/>
    <property type="molecule type" value="Genomic_DNA"/>
</dbReference>
<dbReference type="AlphaFoldDB" id="A0A0S8JXB4"/>
<dbReference type="Gene3D" id="2.10.260.10">
    <property type="match status" value="1"/>
</dbReference>
<evidence type="ECO:0000256" key="1">
    <source>
        <dbReference type="PROSITE-ProRule" id="PRU01076"/>
    </source>
</evidence>
<comment type="caution">
    <text evidence="3">The sequence shown here is derived from an EMBL/GenBank/DDBJ whole genome shotgun (WGS) entry which is preliminary data.</text>
</comment>
<dbReference type="NCBIfam" id="TIGR01439">
    <property type="entry name" value="lp_hng_hel_AbrB"/>
    <property type="match status" value="1"/>
</dbReference>
<accession>A0A0S8JXB4</accession>
<dbReference type="NCBIfam" id="NF040962">
    <property type="entry name" value="near_HgcAB"/>
    <property type="match status" value="1"/>
</dbReference>